<dbReference type="AlphaFoldDB" id="A0AAV4NVU6"/>
<protein>
    <submittedName>
        <fullName evidence="2">Uncharacterized protein</fullName>
    </submittedName>
</protein>
<dbReference type="EMBL" id="BPLR01003708">
    <property type="protein sequence ID" value="GIX87764.1"/>
    <property type="molecule type" value="Genomic_DNA"/>
</dbReference>
<reference evidence="2 3" key="1">
    <citation type="submission" date="2021-06" db="EMBL/GenBank/DDBJ databases">
        <title>Caerostris extrusa draft genome.</title>
        <authorList>
            <person name="Kono N."/>
            <person name="Arakawa K."/>
        </authorList>
    </citation>
    <scope>NUCLEOTIDE SEQUENCE [LARGE SCALE GENOMIC DNA]</scope>
</reference>
<feature type="compositionally biased region" description="Basic and acidic residues" evidence="1">
    <location>
        <begin position="37"/>
        <end position="51"/>
    </location>
</feature>
<evidence type="ECO:0000313" key="3">
    <source>
        <dbReference type="Proteomes" id="UP001054945"/>
    </source>
</evidence>
<dbReference type="Proteomes" id="UP001054945">
    <property type="component" value="Unassembled WGS sequence"/>
</dbReference>
<sequence>METDCRSLTRRKCSEKGDRLHNADAKEVCSKRSQMADSERSRQTPEKEQGCSEKRLKGVVINETRRVLKKEKRKCSVKLDRTQRRRKCSVKLDRIQRRRKCSVKLDRIQRRSKCAVKRERFRKVKRDRLGDRETHRKCALKKIQISEDNHIQSEQWKETECRRKTHIKRAVEG</sequence>
<comment type="caution">
    <text evidence="2">The sequence shown here is derived from an EMBL/GenBank/DDBJ whole genome shotgun (WGS) entry which is preliminary data.</text>
</comment>
<proteinExistence type="predicted"/>
<gene>
    <name evidence="2" type="ORF">CEXT_391311</name>
</gene>
<evidence type="ECO:0000313" key="2">
    <source>
        <dbReference type="EMBL" id="GIX87764.1"/>
    </source>
</evidence>
<accession>A0AAV4NVU6</accession>
<organism evidence="2 3">
    <name type="scientific">Caerostris extrusa</name>
    <name type="common">Bark spider</name>
    <name type="synonym">Caerostris bankana</name>
    <dbReference type="NCBI Taxonomy" id="172846"/>
    <lineage>
        <taxon>Eukaryota</taxon>
        <taxon>Metazoa</taxon>
        <taxon>Ecdysozoa</taxon>
        <taxon>Arthropoda</taxon>
        <taxon>Chelicerata</taxon>
        <taxon>Arachnida</taxon>
        <taxon>Araneae</taxon>
        <taxon>Araneomorphae</taxon>
        <taxon>Entelegynae</taxon>
        <taxon>Araneoidea</taxon>
        <taxon>Araneidae</taxon>
        <taxon>Caerostris</taxon>
    </lineage>
</organism>
<name>A0AAV4NVU6_CAEEX</name>
<feature type="region of interest" description="Disordered" evidence="1">
    <location>
        <begin position="14"/>
        <end position="51"/>
    </location>
</feature>
<keyword evidence="3" id="KW-1185">Reference proteome</keyword>
<evidence type="ECO:0000256" key="1">
    <source>
        <dbReference type="SAM" id="MobiDB-lite"/>
    </source>
</evidence>
<feature type="compositionally biased region" description="Basic and acidic residues" evidence="1">
    <location>
        <begin position="14"/>
        <end position="30"/>
    </location>
</feature>